<evidence type="ECO:0000313" key="2">
    <source>
        <dbReference type="EMBL" id="KIM73096.1"/>
    </source>
</evidence>
<protein>
    <submittedName>
        <fullName evidence="2">Uncharacterized protein</fullName>
    </submittedName>
</protein>
<dbReference type="InParanoid" id="A0A0C3EZI2"/>
<name>A0A0C3EZI2_PILCF</name>
<proteinExistence type="predicted"/>
<accession>A0A0C3EZI2</accession>
<keyword evidence="3" id="KW-1185">Reference proteome</keyword>
<sequence>MGIRSHPTGRASELRILTVCSPTVFDVRHRTKSRQNRARHPRPYSNCKRNSPKPSHHQSCP</sequence>
<reference evidence="2 3" key="1">
    <citation type="submission" date="2014-04" db="EMBL/GenBank/DDBJ databases">
        <authorList>
            <consortium name="DOE Joint Genome Institute"/>
            <person name="Kuo A."/>
            <person name="Tarkka M."/>
            <person name="Buscot F."/>
            <person name="Kohler A."/>
            <person name="Nagy L.G."/>
            <person name="Floudas D."/>
            <person name="Copeland A."/>
            <person name="Barry K.W."/>
            <person name="Cichocki N."/>
            <person name="Veneault-Fourrey C."/>
            <person name="LaButti K."/>
            <person name="Lindquist E.A."/>
            <person name="Lipzen A."/>
            <person name="Lundell T."/>
            <person name="Morin E."/>
            <person name="Murat C."/>
            <person name="Sun H."/>
            <person name="Tunlid A."/>
            <person name="Henrissat B."/>
            <person name="Grigoriev I.V."/>
            <person name="Hibbett D.S."/>
            <person name="Martin F."/>
            <person name="Nordberg H.P."/>
            <person name="Cantor M.N."/>
            <person name="Hua S.X."/>
        </authorList>
    </citation>
    <scope>NUCLEOTIDE SEQUENCE [LARGE SCALE GENOMIC DNA]</scope>
    <source>
        <strain evidence="2 3">F 1598</strain>
    </source>
</reference>
<reference evidence="3" key="2">
    <citation type="submission" date="2015-01" db="EMBL/GenBank/DDBJ databases">
        <title>Evolutionary Origins and Diversification of the Mycorrhizal Mutualists.</title>
        <authorList>
            <consortium name="DOE Joint Genome Institute"/>
            <consortium name="Mycorrhizal Genomics Consortium"/>
            <person name="Kohler A."/>
            <person name="Kuo A."/>
            <person name="Nagy L.G."/>
            <person name="Floudas D."/>
            <person name="Copeland A."/>
            <person name="Barry K.W."/>
            <person name="Cichocki N."/>
            <person name="Veneault-Fourrey C."/>
            <person name="LaButti K."/>
            <person name="Lindquist E.A."/>
            <person name="Lipzen A."/>
            <person name="Lundell T."/>
            <person name="Morin E."/>
            <person name="Murat C."/>
            <person name="Riley R."/>
            <person name="Ohm R."/>
            <person name="Sun H."/>
            <person name="Tunlid A."/>
            <person name="Henrissat B."/>
            <person name="Grigoriev I.V."/>
            <person name="Hibbett D.S."/>
            <person name="Martin F."/>
        </authorList>
    </citation>
    <scope>NUCLEOTIDE SEQUENCE [LARGE SCALE GENOMIC DNA]</scope>
    <source>
        <strain evidence="3">F 1598</strain>
    </source>
</reference>
<dbReference type="EMBL" id="KN833092">
    <property type="protein sequence ID" value="KIM73096.1"/>
    <property type="molecule type" value="Genomic_DNA"/>
</dbReference>
<dbReference type="HOGENOM" id="CLU_2923496_0_0_1"/>
<evidence type="ECO:0000256" key="1">
    <source>
        <dbReference type="SAM" id="MobiDB-lite"/>
    </source>
</evidence>
<dbReference type="AlphaFoldDB" id="A0A0C3EZI2"/>
<organism evidence="2 3">
    <name type="scientific">Piloderma croceum (strain F 1598)</name>
    <dbReference type="NCBI Taxonomy" id="765440"/>
    <lineage>
        <taxon>Eukaryota</taxon>
        <taxon>Fungi</taxon>
        <taxon>Dikarya</taxon>
        <taxon>Basidiomycota</taxon>
        <taxon>Agaricomycotina</taxon>
        <taxon>Agaricomycetes</taxon>
        <taxon>Agaricomycetidae</taxon>
        <taxon>Atheliales</taxon>
        <taxon>Atheliaceae</taxon>
        <taxon>Piloderma</taxon>
    </lineage>
</organism>
<gene>
    <name evidence="2" type="ORF">PILCRDRAFT_732917</name>
</gene>
<evidence type="ECO:0000313" key="3">
    <source>
        <dbReference type="Proteomes" id="UP000054166"/>
    </source>
</evidence>
<dbReference type="Proteomes" id="UP000054166">
    <property type="component" value="Unassembled WGS sequence"/>
</dbReference>
<feature type="compositionally biased region" description="Basic residues" evidence="1">
    <location>
        <begin position="29"/>
        <end position="42"/>
    </location>
</feature>
<feature type="region of interest" description="Disordered" evidence="1">
    <location>
        <begin position="28"/>
        <end position="61"/>
    </location>
</feature>
<feature type="compositionally biased region" description="Basic residues" evidence="1">
    <location>
        <begin position="50"/>
        <end position="61"/>
    </location>
</feature>